<dbReference type="HAMAP" id="MF_01940">
    <property type="entry name" value="RNA_CPDase"/>
    <property type="match status" value="1"/>
</dbReference>
<feature type="short sequence motif" description="HXTX 1" evidence="2">
    <location>
        <begin position="49"/>
        <end position="52"/>
    </location>
</feature>
<comment type="similarity">
    <text evidence="2">Belongs to the 2H phosphoesterase superfamily. ThpR family.</text>
</comment>
<keyword evidence="1 2" id="KW-0378">Hydrolase</keyword>
<reference evidence="3 4" key="1">
    <citation type="submission" date="2019-02" db="EMBL/GenBank/DDBJ databases">
        <title>Genomic Encyclopedia of Type Strains, Phase IV (KMG-IV): sequencing the most valuable type-strain genomes for metagenomic binning, comparative biology and taxonomic classification.</title>
        <authorList>
            <person name="Goeker M."/>
        </authorList>
    </citation>
    <scope>NUCLEOTIDE SEQUENCE [LARGE SCALE GENOMIC DNA]</scope>
    <source>
        <strain evidence="3 4">DSM 21223</strain>
    </source>
</reference>
<dbReference type="EC" id="3.1.4.58" evidence="2"/>
<keyword evidence="4" id="KW-1185">Reference proteome</keyword>
<evidence type="ECO:0000256" key="2">
    <source>
        <dbReference type="HAMAP-Rule" id="MF_01940"/>
    </source>
</evidence>
<accession>A0ABY0IRQ6</accession>
<gene>
    <name evidence="3" type="ORF">EV678_0576</name>
</gene>
<name>A0ABY0IRQ6_9RHOO</name>
<dbReference type="EMBL" id="SHKM01000001">
    <property type="protein sequence ID" value="RZT89782.1"/>
    <property type="molecule type" value="Genomic_DNA"/>
</dbReference>
<evidence type="ECO:0000313" key="4">
    <source>
        <dbReference type="Proteomes" id="UP000292136"/>
    </source>
</evidence>
<dbReference type="Pfam" id="PF13563">
    <property type="entry name" value="2_5_RNA_ligase2"/>
    <property type="match status" value="1"/>
</dbReference>
<dbReference type="GO" id="GO:0016874">
    <property type="term" value="F:ligase activity"/>
    <property type="evidence" value="ECO:0007669"/>
    <property type="project" value="UniProtKB-KW"/>
</dbReference>
<keyword evidence="3" id="KW-0436">Ligase</keyword>
<evidence type="ECO:0000313" key="3">
    <source>
        <dbReference type="EMBL" id="RZT89782.1"/>
    </source>
</evidence>
<organism evidence="3 4">
    <name type="scientific">Azospira oryzae</name>
    <dbReference type="NCBI Taxonomy" id="146939"/>
    <lineage>
        <taxon>Bacteria</taxon>
        <taxon>Pseudomonadati</taxon>
        <taxon>Pseudomonadota</taxon>
        <taxon>Betaproteobacteria</taxon>
        <taxon>Rhodocyclales</taxon>
        <taxon>Rhodocyclaceae</taxon>
        <taxon>Azospira</taxon>
    </lineage>
</organism>
<comment type="function">
    <text evidence="2">Hydrolyzes RNA 2',3'-cyclic phosphodiester to an RNA 2'-phosphomonoester.</text>
</comment>
<dbReference type="SUPFAM" id="SSF55144">
    <property type="entry name" value="LigT-like"/>
    <property type="match status" value="1"/>
</dbReference>
<dbReference type="Gene3D" id="3.90.1140.10">
    <property type="entry name" value="Cyclic phosphodiesterase"/>
    <property type="match status" value="1"/>
</dbReference>
<evidence type="ECO:0000256" key="1">
    <source>
        <dbReference type="ARBA" id="ARBA00022801"/>
    </source>
</evidence>
<proteinExistence type="inferred from homology"/>
<dbReference type="PANTHER" id="PTHR35561:SF1">
    <property type="entry name" value="RNA 2',3'-CYCLIC PHOSPHODIESTERASE"/>
    <property type="match status" value="1"/>
</dbReference>
<comment type="caution">
    <text evidence="3">The sequence shown here is derived from an EMBL/GenBank/DDBJ whole genome shotgun (WGS) entry which is preliminary data.</text>
</comment>
<dbReference type="Proteomes" id="UP000292136">
    <property type="component" value="Unassembled WGS sequence"/>
</dbReference>
<dbReference type="InterPro" id="IPR004175">
    <property type="entry name" value="RNA_CPDase"/>
</dbReference>
<comment type="catalytic activity">
    <reaction evidence="2">
        <text>a 3'-end 2',3'-cyclophospho-ribonucleotide-RNA + H2O = a 3'-end 2'-phospho-ribonucleotide-RNA + H(+)</text>
        <dbReference type="Rhea" id="RHEA:11828"/>
        <dbReference type="Rhea" id="RHEA-COMP:10464"/>
        <dbReference type="Rhea" id="RHEA-COMP:17353"/>
        <dbReference type="ChEBI" id="CHEBI:15377"/>
        <dbReference type="ChEBI" id="CHEBI:15378"/>
        <dbReference type="ChEBI" id="CHEBI:83064"/>
        <dbReference type="ChEBI" id="CHEBI:173113"/>
        <dbReference type="EC" id="3.1.4.58"/>
    </reaction>
</comment>
<sequence>MSGQTASPERARVFFALWPEAALAERLAALAEAQAAAVGGRAMARETLHLTLAFLGDVPLETLPALQEAGHLVARQQVMHHVFPLEFSLDHFGYWQHNHLAWIGCRTPVAALHGLADALAAAVGERGFALESRPFVPHVTLVRRAPVAPPCREEALPLYWRATDFALLRSRRHAGGAAYETLARWPVEGSA</sequence>
<feature type="active site" description="Proton donor" evidence="2">
    <location>
        <position position="49"/>
    </location>
</feature>
<dbReference type="PANTHER" id="PTHR35561">
    <property type="entry name" value="RNA 2',3'-CYCLIC PHOSPHODIESTERASE"/>
    <property type="match status" value="1"/>
</dbReference>
<dbReference type="InterPro" id="IPR009097">
    <property type="entry name" value="Cyclic_Pdiesterase"/>
</dbReference>
<feature type="short sequence motif" description="HXTX 2" evidence="2">
    <location>
        <begin position="138"/>
        <end position="141"/>
    </location>
</feature>
<dbReference type="NCBIfam" id="TIGR02258">
    <property type="entry name" value="2_5_ligase"/>
    <property type="match status" value="1"/>
</dbReference>
<feature type="active site" description="Proton acceptor" evidence="2">
    <location>
        <position position="138"/>
    </location>
</feature>
<protein>
    <recommendedName>
        <fullName evidence="2">RNA 2',3'-cyclic phosphodiesterase</fullName>
        <shortName evidence="2">RNA 2',3'-CPDase</shortName>
        <ecNumber evidence="2">3.1.4.58</ecNumber>
    </recommendedName>
</protein>